<gene>
    <name evidence="1" type="ORF">CY34DRAFT_807995</name>
</gene>
<name>A0A0D0ANW0_9AGAM</name>
<proteinExistence type="predicted"/>
<dbReference type="EMBL" id="KN835332">
    <property type="protein sequence ID" value="KIK39704.1"/>
    <property type="molecule type" value="Genomic_DNA"/>
</dbReference>
<accession>A0A0D0ANW0</accession>
<dbReference type="AlphaFoldDB" id="A0A0D0ANW0"/>
<organism evidence="1 2">
    <name type="scientific">Suillus luteus UH-Slu-Lm8-n1</name>
    <dbReference type="NCBI Taxonomy" id="930992"/>
    <lineage>
        <taxon>Eukaryota</taxon>
        <taxon>Fungi</taxon>
        <taxon>Dikarya</taxon>
        <taxon>Basidiomycota</taxon>
        <taxon>Agaricomycotina</taxon>
        <taxon>Agaricomycetes</taxon>
        <taxon>Agaricomycetidae</taxon>
        <taxon>Boletales</taxon>
        <taxon>Suillineae</taxon>
        <taxon>Suillaceae</taxon>
        <taxon>Suillus</taxon>
    </lineage>
</organism>
<dbReference type="HOGENOM" id="CLU_2689467_0_0_1"/>
<sequence>MDGENVNYYLKFKTPHNFGERSEVREVGHQIIIDAMDGQCKVHTIKCPKQQDDEPIKFCPSASMLRPKVDISLNAG</sequence>
<evidence type="ECO:0000313" key="2">
    <source>
        <dbReference type="Proteomes" id="UP000054485"/>
    </source>
</evidence>
<reference evidence="1 2" key="1">
    <citation type="submission" date="2014-04" db="EMBL/GenBank/DDBJ databases">
        <authorList>
            <consortium name="DOE Joint Genome Institute"/>
            <person name="Kuo A."/>
            <person name="Ruytinx J."/>
            <person name="Rineau F."/>
            <person name="Colpaert J."/>
            <person name="Kohler A."/>
            <person name="Nagy L.G."/>
            <person name="Floudas D."/>
            <person name="Copeland A."/>
            <person name="Barry K.W."/>
            <person name="Cichocki N."/>
            <person name="Veneault-Fourrey C."/>
            <person name="LaButti K."/>
            <person name="Lindquist E.A."/>
            <person name="Lipzen A."/>
            <person name="Lundell T."/>
            <person name="Morin E."/>
            <person name="Murat C."/>
            <person name="Sun H."/>
            <person name="Tunlid A."/>
            <person name="Henrissat B."/>
            <person name="Grigoriev I.V."/>
            <person name="Hibbett D.S."/>
            <person name="Martin F."/>
            <person name="Nordberg H.P."/>
            <person name="Cantor M.N."/>
            <person name="Hua S.X."/>
        </authorList>
    </citation>
    <scope>NUCLEOTIDE SEQUENCE [LARGE SCALE GENOMIC DNA]</scope>
    <source>
        <strain evidence="1 2">UH-Slu-Lm8-n1</strain>
    </source>
</reference>
<evidence type="ECO:0000313" key="1">
    <source>
        <dbReference type="EMBL" id="KIK39704.1"/>
    </source>
</evidence>
<keyword evidence="2" id="KW-1185">Reference proteome</keyword>
<protein>
    <submittedName>
        <fullName evidence="1">Uncharacterized protein</fullName>
    </submittedName>
</protein>
<dbReference type="InParanoid" id="A0A0D0ANW0"/>
<reference evidence="2" key="2">
    <citation type="submission" date="2015-01" db="EMBL/GenBank/DDBJ databases">
        <title>Evolutionary Origins and Diversification of the Mycorrhizal Mutualists.</title>
        <authorList>
            <consortium name="DOE Joint Genome Institute"/>
            <consortium name="Mycorrhizal Genomics Consortium"/>
            <person name="Kohler A."/>
            <person name="Kuo A."/>
            <person name="Nagy L.G."/>
            <person name="Floudas D."/>
            <person name="Copeland A."/>
            <person name="Barry K.W."/>
            <person name="Cichocki N."/>
            <person name="Veneault-Fourrey C."/>
            <person name="LaButti K."/>
            <person name="Lindquist E.A."/>
            <person name="Lipzen A."/>
            <person name="Lundell T."/>
            <person name="Morin E."/>
            <person name="Murat C."/>
            <person name="Riley R."/>
            <person name="Ohm R."/>
            <person name="Sun H."/>
            <person name="Tunlid A."/>
            <person name="Henrissat B."/>
            <person name="Grigoriev I.V."/>
            <person name="Hibbett D.S."/>
            <person name="Martin F."/>
        </authorList>
    </citation>
    <scope>NUCLEOTIDE SEQUENCE [LARGE SCALE GENOMIC DNA]</scope>
    <source>
        <strain evidence="2">UH-Slu-Lm8-n1</strain>
    </source>
</reference>
<dbReference type="Proteomes" id="UP000054485">
    <property type="component" value="Unassembled WGS sequence"/>
</dbReference>